<keyword evidence="3" id="KW-1185">Reference proteome</keyword>
<sequence>MDNRDETLRIIDLINDTYESEEAWHGPSLVGSLRDISPALAEARLTPNTHSIAEIVYHLTTWRIFVARKLQGDKDFEIRTPEKDWKVFGMVDEFEWETLQMELSLSQDELVSLLEQTEDDAYLEELVPGKNYSYYTLLHGIIHHDLYHAGQISLIKKGLTLRNFEERDVDTFDSDYGYGQDPY</sequence>
<evidence type="ECO:0000313" key="3">
    <source>
        <dbReference type="Proteomes" id="UP001501508"/>
    </source>
</evidence>
<reference evidence="3" key="1">
    <citation type="journal article" date="2019" name="Int. J. Syst. Evol. Microbiol.">
        <title>The Global Catalogue of Microorganisms (GCM) 10K type strain sequencing project: providing services to taxonomists for standard genome sequencing and annotation.</title>
        <authorList>
            <consortium name="The Broad Institute Genomics Platform"/>
            <consortium name="The Broad Institute Genome Sequencing Center for Infectious Disease"/>
            <person name="Wu L."/>
            <person name="Ma J."/>
        </authorList>
    </citation>
    <scope>NUCLEOTIDE SEQUENCE [LARGE SCALE GENOMIC DNA]</scope>
    <source>
        <strain evidence="3">JCM 31920</strain>
    </source>
</reference>
<dbReference type="RefSeq" id="WP_345026946.1">
    <property type="nucleotide sequence ID" value="NZ_BAABEY010000011.1"/>
</dbReference>
<accession>A0ABP8LSN0</accession>
<dbReference type="Gene3D" id="1.20.120.450">
    <property type="entry name" value="dinb family like domain"/>
    <property type="match status" value="1"/>
</dbReference>
<dbReference type="InterPro" id="IPR024775">
    <property type="entry name" value="DinB-like"/>
</dbReference>
<name>A0ABP8LSN0_9BACT</name>
<dbReference type="SUPFAM" id="SSF109854">
    <property type="entry name" value="DinB/YfiT-like putative metalloenzymes"/>
    <property type="match status" value="1"/>
</dbReference>
<dbReference type="EMBL" id="BAABEY010000011">
    <property type="protein sequence ID" value="GAA4434566.1"/>
    <property type="molecule type" value="Genomic_DNA"/>
</dbReference>
<evidence type="ECO:0000259" key="1">
    <source>
        <dbReference type="Pfam" id="PF12867"/>
    </source>
</evidence>
<gene>
    <name evidence="2" type="ORF">GCM10023091_09700</name>
</gene>
<proteinExistence type="predicted"/>
<feature type="domain" description="DinB-like" evidence="1">
    <location>
        <begin position="31"/>
        <end position="152"/>
    </location>
</feature>
<comment type="caution">
    <text evidence="2">The sequence shown here is derived from an EMBL/GenBank/DDBJ whole genome shotgun (WGS) entry which is preliminary data.</text>
</comment>
<dbReference type="Pfam" id="PF12867">
    <property type="entry name" value="DinB_2"/>
    <property type="match status" value="1"/>
</dbReference>
<evidence type="ECO:0000313" key="2">
    <source>
        <dbReference type="EMBL" id="GAA4434566.1"/>
    </source>
</evidence>
<dbReference type="Proteomes" id="UP001501508">
    <property type="component" value="Unassembled WGS sequence"/>
</dbReference>
<organism evidence="2 3">
    <name type="scientific">Ravibacter arvi</name>
    <dbReference type="NCBI Taxonomy" id="2051041"/>
    <lineage>
        <taxon>Bacteria</taxon>
        <taxon>Pseudomonadati</taxon>
        <taxon>Bacteroidota</taxon>
        <taxon>Cytophagia</taxon>
        <taxon>Cytophagales</taxon>
        <taxon>Spirosomataceae</taxon>
        <taxon>Ravibacter</taxon>
    </lineage>
</organism>
<dbReference type="InterPro" id="IPR034660">
    <property type="entry name" value="DinB/YfiT-like"/>
</dbReference>
<protein>
    <recommendedName>
        <fullName evidence="1">DinB-like domain-containing protein</fullName>
    </recommendedName>
</protein>